<dbReference type="EMBL" id="JAJJMB010003050">
    <property type="protein sequence ID" value="KAI3949634.1"/>
    <property type="molecule type" value="Genomic_DNA"/>
</dbReference>
<evidence type="ECO:0000313" key="1">
    <source>
        <dbReference type="EMBL" id="KAI3949634.1"/>
    </source>
</evidence>
<dbReference type="Proteomes" id="UP001202328">
    <property type="component" value="Unassembled WGS sequence"/>
</dbReference>
<keyword evidence="2" id="KW-1185">Reference proteome</keyword>
<gene>
    <name evidence="1" type="ORF">MKW98_020956</name>
</gene>
<proteinExistence type="predicted"/>
<comment type="caution">
    <text evidence="1">The sequence shown here is derived from an EMBL/GenBank/DDBJ whole genome shotgun (WGS) entry which is preliminary data.</text>
</comment>
<accession>A0AAD4XUL9</accession>
<evidence type="ECO:0000313" key="2">
    <source>
        <dbReference type="Proteomes" id="UP001202328"/>
    </source>
</evidence>
<name>A0AAD4XUL9_9MAGN</name>
<organism evidence="1 2">
    <name type="scientific">Papaver atlanticum</name>
    <dbReference type="NCBI Taxonomy" id="357466"/>
    <lineage>
        <taxon>Eukaryota</taxon>
        <taxon>Viridiplantae</taxon>
        <taxon>Streptophyta</taxon>
        <taxon>Embryophyta</taxon>
        <taxon>Tracheophyta</taxon>
        <taxon>Spermatophyta</taxon>
        <taxon>Magnoliopsida</taxon>
        <taxon>Ranunculales</taxon>
        <taxon>Papaveraceae</taxon>
        <taxon>Papaveroideae</taxon>
        <taxon>Papaver</taxon>
    </lineage>
</organism>
<protein>
    <submittedName>
        <fullName evidence="1">Uncharacterized protein</fullName>
    </submittedName>
</protein>
<dbReference type="AlphaFoldDB" id="A0AAD4XUL9"/>
<sequence length="88" mass="10040">MQNLCWIIGTSGLGNGNGLGSGRRQDSEKEMQMRLHFLSTSQNYTTFTTGMDISKKLLYGYRRECRFEVLSEPNQVIFSSKETFPPHS</sequence>
<reference evidence="1" key="1">
    <citation type="submission" date="2022-04" db="EMBL/GenBank/DDBJ databases">
        <title>A functionally conserved STORR gene fusion in Papaver species that diverged 16.8 million years ago.</title>
        <authorList>
            <person name="Catania T."/>
        </authorList>
    </citation>
    <scope>NUCLEOTIDE SEQUENCE</scope>
    <source>
        <strain evidence="1">S-188037</strain>
    </source>
</reference>